<dbReference type="SMART" id="SM00353">
    <property type="entry name" value="HLH"/>
    <property type="match status" value="1"/>
</dbReference>
<dbReference type="InterPro" id="IPR036638">
    <property type="entry name" value="HLH_DNA-bd_sf"/>
</dbReference>
<dbReference type="PANTHER" id="PTHR45776">
    <property type="entry name" value="MIP04163P"/>
    <property type="match status" value="1"/>
</dbReference>
<feature type="region of interest" description="Disordered" evidence="7">
    <location>
        <begin position="380"/>
        <end position="406"/>
    </location>
</feature>
<dbReference type="GO" id="GO:0000978">
    <property type="term" value="F:RNA polymerase II cis-regulatory region sequence-specific DNA binding"/>
    <property type="evidence" value="ECO:0007669"/>
    <property type="project" value="TreeGrafter"/>
</dbReference>
<dbReference type="AlphaFoldDB" id="U5YTC8"/>
<evidence type="ECO:0000256" key="4">
    <source>
        <dbReference type="ARBA" id="ARBA00023125"/>
    </source>
</evidence>
<comment type="similarity">
    <text evidence="2">Belongs to the MiT/TFE family.</text>
</comment>
<evidence type="ECO:0000256" key="7">
    <source>
        <dbReference type="SAM" id="MobiDB-lite"/>
    </source>
</evidence>
<dbReference type="PANTHER" id="PTHR45776:SF2">
    <property type="entry name" value="MIP04163P"/>
    <property type="match status" value="1"/>
</dbReference>
<comment type="subcellular location">
    <subcellularLocation>
        <location evidence="1">Nucleus</location>
    </subcellularLocation>
</comment>
<dbReference type="EMBL" id="KF487119">
    <property type="protein sequence ID" value="AGZ94934.1"/>
    <property type="molecule type" value="mRNA"/>
</dbReference>
<evidence type="ECO:0000256" key="3">
    <source>
        <dbReference type="ARBA" id="ARBA00023015"/>
    </source>
</evidence>
<gene>
    <name evidence="9" type="primary">mitfl-3</name>
</gene>
<feature type="domain" description="BHLH" evidence="8">
    <location>
        <begin position="65"/>
        <end position="120"/>
    </location>
</feature>
<accession>U5YTC8</accession>
<dbReference type="SUPFAM" id="SSF47459">
    <property type="entry name" value="HLH, helix-loop-helix DNA-binding domain"/>
    <property type="match status" value="1"/>
</dbReference>
<keyword evidence="5" id="KW-0804">Transcription</keyword>
<evidence type="ECO:0000256" key="5">
    <source>
        <dbReference type="ARBA" id="ARBA00023163"/>
    </source>
</evidence>
<evidence type="ECO:0000313" key="9">
    <source>
        <dbReference type="EMBL" id="AGZ94934.1"/>
    </source>
</evidence>
<feature type="compositionally biased region" description="Polar residues" evidence="7">
    <location>
        <begin position="390"/>
        <end position="406"/>
    </location>
</feature>
<name>U5YTC8_SCHMD</name>
<protein>
    <submittedName>
        <fullName evidence="9">Mitfl-3 protein</fullName>
    </submittedName>
</protein>
<evidence type="ECO:0000256" key="2">
    <source>
        <dbReference type="ARBA" id="ARBA00008289"/>
    </source>
</evidence>
<keyword evidence="4" id="KW-0238">DNA-binding</keyword>
<dbReference type="Pfam" id="PF00010">
    <property type="entry name" value="HLH"/>
    <property type="match status" value="1"/>
</dbReference>
<dbReference type="CDD" id="cd11387">
    <property type="entry name" value="bHLHzip_USF_MITF"/>
    <property type="match status" value="1"/>
</dbReference>
<evidence type="ECO:0000256" key="1">
    <source>
        <dbReference type="ARBA" id="ARBA00004123"/>
    </source>
</evidence>
<dbReference type="GO" id="GO:0046983">
    <property type="term" value="F:protein dimerization activity"/>
    <property type="evidence" value="ECO:0007669"/>
    <property type="project" value="InterPro"/>
</dbReference>
<dbReference type="GO" id="GO:0000981">
    <property type="term" value="F:DNA-binding transcription factor activity, RNA polymerase II-specific"/>
    <property type="evidence" value="ECO:0007669"/>
    <property type="project" value="TreeGrafter"/>
</dbReference>
<proteinExistence type="evidence at transcript level"/>
<organism evidence="9">
    <name type="scientific">Schmidtea mediterranea</name>
    <name type="common">Freshwater planarian flatworm</name>
    <dbReference type="NCBI Taxonomy" id="79327"/>
    <lineage>
        <taxon>Eukaryota</taxon>
        <taxon>Metazoa</taxon>
        <taxon>Spiralia</taxon>
        <taxon>Lophotrochozoa</taxon>
        <taxon>Platyhelminthes</taxon>
        <taxon>Rhabditophora</taxon>
        <taxon>Seriata</taxon>
        <taxon>Tricladida</taxon>
        <taxon>Continenticola</taxon>
        <taxon>Geoplanoidea</taxon>
        <taxon>Dugesiidae</taxon>
        <taxon>Schmidtea</taxon>
    </lineage>
</organism>
<evidence type="ECO:0000259" key="8">
    <source>
        <dbReference type="PROSITE" id="PS50888"/>
    </source>
</evidence>
<dbReference type="Gene3D" id="4.10.280.10">
    <property type="entry name" value="Helix-loop-helix DNA-binding domain"/>
    <property type="match status" value="1"/>
</dbReference>
<dbReference type="PROSITE" id="PS50888">
    <property type="entry name" value="BHLH"/>
    <property type="match status" value="1"/>
</dbReference>
<evidence type="ECO:0000256" key="6">
    <source>
        <dbReference type="ARBA" id="ARBA00023242"/>
    </source>
</evidence>
<dbReference type="InterPro" id="IPR011598">
    <property type="entry name" value="bHLH_dom"/>
</dbReference>
<keyword evidence="3" id="KW-0805">Transcription regulation</keyword>
<reference evidence="9" key="1">
    <citation type="journal article" date="2013" name="Development">
        <title>Genome-wide analysis of the bHLH gene family in planarians identifies factors required for adult neurogenesis and neuronal regeneration.</title>
        <authorList>
            <person name="Cowles M.W."/>
            <person name="Brown D.D."/>
            <person name="Nisperos S.V."/>
            <person name="Stanley B.N."/>
            <person name="Pearson B.J."/>
            <person name="Zayas R.M."/>
        </authorList>
    </citation>
    <scope>NUCLEOTIDE SEQUENCE</scope>
</reference>
<feature type="non-terminal residue" evidence="9">
    <location>
        <position position="1"/>
    </location>
</feature>
<dbReference type="GO" id="GO:0005634">
    <property type="term" value="C:nucleus"/>
    <property type="evidence" value="ECO:0007669"/>
    <property type="project" value="UniProtKB-SubCell"/>
</dbReference>
<keyword evidence="6" id="KW-0539">Nucleus</keyword>
<sequence length="406" mass="46268">KRRRSHSHNGAELSNNKVFNSNGSGCQLFLSAHKESSPIDNSQLKPIINNCHSPFVNNQLIKDKHKKETHNRVERKRRDFINCQIQKLAELLPTEFFLNCDLKMNKGVILKNSVEYITSMKLVEQINHQLIHENELGAKLIRSLISSNYTDLNCSQLSINENLNYGAGSEEPDIGILINQWYAIHQDNKQLLQQFTQKVSNSLLNKDNSKEFDDIIMENVFVNDSINNNSTINPSIQSRKRYSSLPTDISPEIQLQRCQNSNVQLISDKSSPVLNGLLKKSNDHNFTHNEALEQIYRIDSNDDGVDFYLRYSASPVVGQNLNTDNALIIDASNVDSIKECKFFYSKEKTKLFQYYILPKPINSNFTTQLDENAVENCSDKLNPIDPSEGFNESNDPMLLSSSPTHL</sequence>